<name>A0A0C9VEM5_SPHS4</name>
<dbReference type="OrthoDB" id="8954335at2759"/>
<dbReference type="AlphaFoldDB" id="A0A0C9VEM5"/>
<evidence type="ECO:0000313" key="1">
    <source>
        <dbReference type="EMBL" id="KIJ36070.1"/>
    </source>
</evidence>
<organism evidence="1 2">
    <name type="scientific">Sphaerobolus stellatus (strain SS14)</name>
    <dbReference type="NCBI Taxonomy" id="990650"/>
    <lineage>
        <taxon>Eukaryota</taxon>
        <taxon>Fungi</taxon>
        <taxon>Dikarya</taxon>
        <taxon>Basidiomycota</taxon>
        <taxon>Agaricomycotina</taxon>
        <taxon>Agaricomycetes</taxon>
        <taxon>Phallomycetidae</taxon>
        <taxon>Geastrales</taxon>
        <taxon>Sphaerobolaceae</taxon>
        <taxon>Sphaerobolus</taxon>
    </lineage>
</organism>
<gene>
    <name evidence="1" type="ORF">M422DRAFT_85313</name>
</gene>
<dbReference type="Gene3D" id="3.40.50.300">
    <property type="entry name" value="P-loop containing nucleotide triphosphate hydrolases"/>
    <property type="match status" value="1"/>
</dbReference>
<keyword evidence="2" id="KW-1185">Reference proteome</keyword>
<protein>
    <recommendedName>
        <fullName evidence="3">G domain-containing protein</fullName>
    </recommendedName>
</protein>
<proteinExistence type="predicted"/>
<sequence length="123" mass="14563">LQVFRCAHPENEFLKVIFVDTPGFEDELTFHAEILRCLASWLKETFQKKTRIMGILFFHSISDNRVSRAMLCNLTLPKKSCGKRTWYCTTFVITRWDEANDELAEKRFLHLSQNHWKEMLAHG</sequence>
<feature type="non-terminal residue" evidence="1">
    <location>
        <position position="1"/>
    </location>
</feature>
<evidence type="ECO:0000313" key="2">
    <source>
        <dbReference type="Proteomes" id="UP000054279"/>
    </source>
</evidence>
<evidence type="ECO:0008006" key="3">
    <source>
        <dbReference type="Google" id="ProtNLM"/>
    </source>
</evidence>
<feature type="non-terminal residue" evidence="1">
    <location>
        <position position="123"/>
    </location>
</feature>
<dbReference type="SUPFAM" id="SSF52540">
    <property type="entry name" value="P-loop containing nucleoside triphosphate hydrolases"/>
    <property type="match status" value="1"/>
</dbReference>
<dbReference type="HOGENOM" id="CLU_018003_5_0_1"/>
<dbReference type="Proteomes" id="UP000054279">
    <property type="component" value="Unassembled WGS sequence"/>
</dbReference>
<accession>A0A0C9VEM5</accession>
<dbReference type="InterPro" id="IPR027417">
    <property type="entry name" value="P-loop_NTPase"/>
</dbReference>
<reference evidence="1 2" key="1">
    <citation type="submission" date="2014-06" db="EMBL/GenBank/DDBJ databases">
        <title>Evolutionary Origins and Diversification of the Mycorrhizal Mutualists.</title>
        <authorList>
            <consortium name="DOE Joint Genome Institute"/>
            <consortium name="Mycorrhizal Genomics Consortium"/>
            <person name="Kohler A."/>
            <person name="Kuo A."/>
            <person name="Nagy L.G."/>
            <person name="Floudas D."/>
            <person name="Copeland A."/>
            <person name="Barry K.W."/>
            <person name="Cichocki N."/>
            <person name="Veneault-Fourrey C."/>
            <person name="LaButti K."/>
            <person name="Lindquist E.A."/>
            <person name="Lipzen A."/>
            <person name="Lundell T."/>
            <person name="Morin E."/>
            <person name="Murat C."/>
            <person name="Riley R."/>
            <person name="Ohm R."/>
            <person name="Sun H."/>
            <person name="Tunlid A."/>
            <person name="Henrissat B."/>
            <person name="Grigoriev I.V."/>
            <person name="Hibbett D.S."/>
            <person name="Martin F."/>
        </authorList>
    </citation>
    <scope>NUCLEOTIDE SEQUENCE [LARGE SCALE GENOMIC DNA]</scope>
    <source>
        <strain evidence="1 2">SS14</strain>
    </source>
</reference>
<dbReference type="EMBL" id="KN837182">
    <property type="protein sequence ID" value="KIJ36070.1"/>
    <property type="molecule type" value="Genomic_DNA"/>
</dbReference>